<name>A0ABM7X166_9BACT</name>
<organism evidence="4 5">
    <name type="scientific">Anaeromyxobacter oryzae</name>
    <dbReference type="NCBI Taxonomy" id="2918170"/>
    <lineage>
        <taxon>Bacteria</taxon>
        <taxon>Pseudomonadati</taxon>
        <taxon>Myxococcota</taxon>
        <taxon>Myxococcia</taxon>
        <taxon>Myxococcales</taxon>
        <taxon>Cystobacterineae</taxon>
        <taxon>Anaeromyxobacteraceae</taxon>
        <taxon>Anaeromyxobacter</taxon>
    </lineage>
</organism>
<dbReference type="InterPro" id="IPR036237">
    <property type="entry name" value="Xyl_isomerase-like_sf"/>
</dbReference>
<dbReference type="InterPro" id="IPR013022">
    <property type="entry name" value="Xyl_isomerase-like_TIM-brl"/>
</dbReference>
<dbReference type="Proteomes" id="UP001162891">
    <property type="component" value="Chromosome"/>
</dbReference>
<feature type="domain" description="Xylose isomerase-like TIM barrel" evidence="3">
    <location>
        <begin position="21"/>
        <end position="256"/>
    </location>
</feature>
<dbReference type="Pfam" id="PF01261">
    <property type="entry name" value="AP_endonuc_2"/>
    <property type="match status" value="1"/>
</dbReference>
<proteinExistence type="inferred from homology"/>
<dbReference type="RefSeq" id="WP_248354397.1">
    <property type="nucleotide sequence ID" value="NZ_AP025591.1"/>
</dbReference>
<dbReference type="PANTHER" id="PTHR43489">
    <property type="entry name" value="ISOMERASE"/>
    <property type="match status" value="1"/>
</dbReference>
<sequence length="268" mass="29378">MPRFSANLTLLFTEVPFLDRFAAAAAAGFRAVEFVSPYAHPAEAIAARLRAHDLEVSVFNLPPGDWEHGDRGLACDPRRAAELRDSIPLAIAYARALRCPRVHCMAGIRPAGVHLHEIEATYRASLRLAADALAREELELLVEAINDRDMPGYHVTTARQALEVIGAIGSPNLRFQLDAYHLHVMGEPPLETLERNLGQVGHVQIADAPGRHEPGTGEIDLAGFLRRLDALGYRGWVGCEYRPATTTEAGLGWMRPWMERAPGGRGEA</sequence>
<dbReference type="SUPFAM" id="SSF51658">
    <property type="entry name" value="Xylose isomerase-like"/>
    <property type="match status" value="1"/>
</dbReference>
<reference evidence="5" key="1">
    <citation type="journal article" date="2022" name="Int. J. Syst. Evol. Microbiol.">
        <title>Anaeromyxobacter oryzae sp. nov., Anaeromyxobacter diazotrophicus sp. nov. and Anaeromyxobacter paludicola sp. nov., isolated from paddy soils.</title>
        <authorList>
            <person name="Itoh H."/>
            <person name="Xu Z."/>
            <person name="Mise K."/>
            <person name="Masuda Y."/>
            <person name="Ushijima N."/>
            <person name="Hayakawa C."/>
            <person name="Shiratori Y."/>
            <person name="Senoo K."/>
        </authorList>
    </citation>
    <scope>NUCLEOTIDE SEQUENCE [LARGE SCALE GENOMIC DNA]</scope>
    <source>
        <strain evidence="5">Red232</strain>
    </source>
</reference>
<keyword evidence="1 2" id="KW-0413">Isomerase</keyword>
<dbReference type="InterPro" id="IPR026040">
    <property type="entry name" value="HyI-like"/>
</dbReference>
<gene>
    <name evidence="4" type="ORF">AMOR_45000</name>
</gene>
<dbReference type="InterPro" id="IPR053398">
    <property type="entry name" value="HPT_OtnI_isomerases"/>
</dbReference>
<evidence type="ECO:0000313" key="5">
    <source>
        <dbReference type="Proteomes" id="UP001162891"/>
    </source>
</evidence>
<dbReference type="InterPro" id="IPR050417">
    <property type="entry name" value="Sugar_Epim/Isomerase"/>
</dbReference>
<accession>A0ABM7X166</accession>
<evidence type="ECO:0000256" key="1">
    <source>
        <dbReference type="ARBA" id="ARBA00023235"/>
    </source>
</evidence>
<dbReference type="NCBIfam" id="NF043033">
    <property type="entry name" value="OxoTetrIsom"/>
    <property type="match status" value="1"/>
</dbReference>
<dbReference type="PIRSF" id="PIRSF006241">
    <property type="entry name" value="HyI"/>
    <property type="match status" value="1"/>
</dbReference>
<dbReference type="PANTHER" id="PTHR43489:SF13">
    <property type="entry name" value="HYDROXYPYRUVATE ISOMERASE"/>
    <property type="match status" value="1"/>
</dbReference>
<dbReference type="GO" id="GO:0016853">
    <property type="term" value="F:isomerase activity"/>
    <property type="evidence" value="ECO:0007669"/>
    <property type="project" value="UniProtKB-KW"/>
</dbReference>
<dbReference type="EMBL" id="AP025591">
    <property type="protein sequence ID" value="BDG05504.1"/>
    <property type="molecule type" value="Genomic_DNA"/>
</dbReference>
<evidence type="ECO:0000256" key="2">
    <source>
        <dbReference type="PIRNR" id="PIRNR006241"/>
    </source>
</evidence>
<evidence type="ECO:0000259" key="3">
    <source>
        <dbReference type="Pfam" id="PF01261"/>
    </source>
</evidence>
<dbReference type="Gene3D" id="3.20.20.150">
    <property type="entry name" value="Divalent-metal-dependent TIM barrel enzymes"/>
    <property type="match status" value="1"/>
</dbReference>
<comment type="similarity">
    <text evidence="2">Belongs to the hyi family.</text>
</comment>
<protein>
    <submittedName>
        <fullName evidence="4">Hydroxypyruvate isomerase</fullName>
    </submittedName>
</protein>
<evidence type="ECO:0000313" key="4">
    <source>
        <dbReference type="EMBL" id="BDG05504.1"/>
    </source>
</evidence>
<keyword evidence="5" id="KW-1185">Reference proteome</keyword>